<dbReference type="NCBIfam" id="TIGR00254">
    <property type="entry name" value="GGDEF"/>
    <property type="match status" value="1"/>
</dbReference>
<evidence type="ECO:0000313" key="3">
    <source>
        <dbReference type="EMBL" id="MTT75559.1"/>
    </source>
</evidence>
<comment type="caution">
    <text evidence="3">The sequence shown here is derived from an EMBL/GenBank/DDBJ whole genome shotgun (WGS) entry which is preliminary data.</text>
</comment>
<dbReference type="InterPro" id="IPR000014">
    <property type="entry name" value="PAS"/>
</dbReference>
<keyword evidence="5" id="KW-1185">Reference proteome</keyword>
<dbReference type="Pfam" id="PF08448">
    <property type="entry name" value="PAS_4"/>
    <property type="match status" value="1"/>
</dbReference>
<dbReference type="RefSeq" id="WP_155163773.1">
    <property type="nucleotide sequence ID" value="NZ_WNBG01000002.1"/>
</dbReference>
<evidence type="ECO:0000313" key="4">
    <source>
        <dbReference type="EMBL" id="MTU03621.1"/>
    </source>
</evidence>
<dbReference type="Gene3D" id="3.30.70.270">
    <property type="match status" value="1"/>
</dbReference>
<evidence type="ECO:0000259" key="1">
    <source>
        <dbReference type="PROSITE" id="PS50112"/>
    </source>
</evidence>
<dbReference type="CDD" id="cd01949">
    <property type="entry name" value="GGDEF"/>
    <property type="match status" value="1"/>
</dbReference>
<gene>
    <name evidence="3" type="ORF">GMD11_04625</name>
    <name evidence="4" type="ORF">GMD18_04270</name>
</gene>
<dbReference type="AlphaFoldDB" id="A0A7X3BVA7"/>
<dbReference type="PROSITE" id="PS50887">
    <property type="entry name" value="GGDEF"/>
    <property type="match status" value="1"/>
</dbReference>
<dbReference type="PANTHER" id="PTHR44757:SF2">
    <property type="entry name" value="BIOFILM ARCHITECTURE MAINTENANCE PROTEIN MBAA"/>
    <property type="match status" value="1"/>
</dbReference>
<dbReference type="InterPro" id="IPR043128">
    <property type="entry name" value="Rev_trsase/Diguanyl_cyclase"/>
</dbReference>
<dbReference type="EMBL" id="WNBW01000002">
    <property type="protein sequence ID" value="MTU03621.1"/>
    <property type="molecule type" value="Genomic_DNA"/>
</dbReference>
<dbReference type="Proteomes" id="UP000443070">
    <property type="component" value="Unassembled WGS sequence"/>
</dbReference>
<dbReference type="Gene3D" id="3.30.450.20">
    <property type="entry name" value="PAS domain"/>
    <property type="match status" value="2"/>
</dbReference>
<dbReference type="SMART" id="SM00267">
    <property type="entry name" value="GGDEF"/>
    <property type="match status" value="1"/>
</dbReference>
<dbReference type="InterPro" id="IPR052155">
    <property type="entry name" value="Biofilm_reg_signaling"/>
</dbReference>
<dbReference type="NCBIfam" id="TIGR00229">
    <property type="entry name" value="sensory_box"/>
    <property type="match status" value="1"/>
</dbReference>
<dbReference type="InterPro" id="IPR035965">
    <property type="entry name" value="PAS-like_dom_sf"/>
</dbReference>
<protein>
    <submittedName>
        <fullName evidence="3">Diguanylate cyclase</fullName>
    </submittedName>
</protein>
<name>A0A7X3BVA7_9FIRM</name>
<dbReference type="Pfam" id="PF00990">
    <property type="entry name" value="GGDEF"/>
    <property type="match status" value="1"/>
</dbReference>
<dbReference type="InterPro" id="IPR013656">
    <property type="entry name" value="PAS_4"/>
</dbReference>
<dbReference type="Pfam" id="PF13426">
    <property type="entry name" value="PAS_9"/>
    <property type="match status" value="1"/>
</dbReference>
<dbReference type="OrthoDB" id="9805474at2"/>
<dbReference type="PANTHER" id="PTHR44757">
    <property type="entry name" value="DIGUANYLATE CYCLASE DGCP"/>
    <property type="match status" value="1"/>
</dbReference>
<feature type="domain" description="PAS" evidence="1">
    <location>
        <begin position="125"/>
        <end position="170"/>
    </location>
</feature>
<evidence type="ECO:0000313" key="6">
    <source>
        <dbReference type="Proteomes" id="UP000484547"/>
    </source>
</evidence>
<dbReference type="Proteomes" id="UP000484547">
    <property type="component" value="Unassembled WGS sequence"/>
</dbReference>
<organism evidence="3 6">
    <name type="scientific">Phascolarctobacterium faecium</name>
    <dbReference type="NCBI Taxonomy" id="33025"/>
    <lineage>
        <taxon>Bacteria</taxon>
        <taxon>Bacillati</taxon>
        <taxon>Bacillota</taxon>
        <taxon>Negativicutes</taxon>
        <taxon>Acidaminococcales</taxon>
        <taxon>Acidaminococcaceae</taxon>
        <taxon>Phascolarctobacterium</taxon>
    </lineage>
</organism>
<dbReference type="InterPro" id="IPR000160">
    <property type="entry name" value="GGDEF_dom"/>
</dbReference>
<dbReference type="PROSITE" id="PS50112">
    <property type="entry name" value="PAS"/>
    <property type="match status" value="1"/>
</dbReference>
<proteinExistence type="predicted"/>
<sequence length="524" mass="59489">MYHYKLQVLILSQDNRIYDAVSALEPLAGFEHELLLRQSADAAVKTADVIVCELSGAVLAELVKNSKPDAAIVFCAEPQTAEQLDAAVYQSLTDLWIRPCTEAFVAFRLHRLFEHIKIIKDCHLAQRYLDTGINSIPSLIWFKDSRGAHLKVNDSFCRAVGKTKADVEGRGHYYIWDMKKEEYEQGEYICLESEEIVLQEKKTCIFDEKVKTKHGMRQFKTYKSPIFDDNEQLIGTVGIAHDVTDLENMGAELEVILRNLPFAVLLTNEAGKIINANNICSQYFTEGKEAMIGQEYQQWKQQNLADMSEINAKGYADAKVLVGRREKNLEIYEKPIFDVFGTAVGMLCMCRDVTVERLLEKKIIYSANTDQLTDLYNRRYFYEYMTRNKIMSKHVNLFYIDLDNFKKINDEYGHQAGDTVLVMVAKLLKQTFGAEFIARVGGDEFLAVVLGSKTDAELANLAERFLSSLQQTIADNAKFAVLSASIGIAVSNALTDVDLLIRQSDSALYEAKRNGKKQYKIYHK</sequence>
<evidence type="ECO:0000313" key="5">
    <source>
        <dbReference type="Proteomes" id="UP000443070"/>
    </source>
</evidence>
<feature type="domain" description="GGDEF" evidence="2">
    <location>
        <begin position="393"/>
        <end position="524"/>
    </location>
</feature>
<dbReference type="SMART" id="SM00091">
    <property type="entry name" value="PAS"/>
    <property type="match status" value="2"/>
</dbReference>
<evidence type="ECO:0000259" key="2">
    <source>
        <dbReference type="PROSITE" id="PS50887"/>
    </source>
</evidence>
<dbReference type="SUPFAM" id="SSF55785">
    <property type="entry name" value="PYP-like sensor domain (PAS domain)"/>
    <property type="match status" value="2"/>
</dbReference>
<dbReference type="SUPFAM" id="SSF55073">
    <property type="entry name" value="Nucleotide cyclase"/>
    <property type="match status" value="1"/>
</dbReference>
<dbReference type="InterPro" id="IPR029787">
    <property type="entry name" value="Nucleotide_cyclase"/>
</dbReference>
<reference evidence="5 6" key="1">
    <citation type="journal article" date="2019" name="Nat. Med.">
        <title>A library of human gut bacterial isolates paired with longitudinal multiomics data enables mechanistic microbiome research.</title>
        <authorList>
            <person name="Poyet M."/>
            <person name="Groussin M."/>
            <person name="Gibbons S.M."/>
            <person name="Avila-Pacheco J."/>
            <person name="Jiang X."/>
            <person name="Kearney S.M."/>
            <person name="Perrotta A.R."/>
            <person name="Berdy B."/>
            <person name="Zhao S."/>
            <person name="Lieberman T.D."/>
            <person name="Swanson P.K."/>
            <person name="Smith M."/>
            <person name="Roesemann S."/>
            <person name="Alexander J.E."/>
            <person name="Rich S.A."/>
            <person name="Livny J."/>
            <person name="Vlamakis H."/>
            <person name="Clish C."/>
            <person name="Bullock K."/>
            <person name="Deik A."/>
            <person name="Scott J."/>
            <person name="Pierce K.A."/>
            <person name="Xavier R.J."/>
            <person name="Alm E.J."/>
        </authorList>
    </citation>
    <scope>NUCLEOTIDE SEQUENCE [LARGE SCALE GENOMIC DNA]</scope>
    <source>
        <strain evidence="3 6">BIOML-A13</strain>
        <strain evidence="4 5">BIOML-A3</strain>
    </source>
</reference>
<dbReference type="EMBL" id="WNBM01000002">
    <property type="protein sequence ID" value="MTT75559.1"/>
    <property type="molecule type" value="Genomic_DNA"/>
</dbReference>
<accession>A0A7X3BVA7</accession>